<dbReference type="PROSITE" id="PS51918">
    <property type="entry name" value="RADICAL_SAM"/>
    <property type="match status" value="1"/>
</dbReference>
<evidence type="ECO:0000313" key="9">
    <source>
        <dbReference type="Proteomes" id="UP000472580"/>
    </source>
</evidence>
<dbReference type="Gene3D" id="3.20.20.70">
    <property type="entry name" value="Aldolase class I"/>
    <property type="match status" value="1"/>
</dbReference>
<feature type="binding site" evidence="5">
    <location>
        <position position="68"/>
    </location>
    <ligand>
        <name>[4Fe-4S] cluster</name>
        <dbReference type="ChEBI" id="CHEBI:49883"/>
        <note>4Fe-4S-S-AdoMet</note>
    </ligand>
</feature>
<evidence type="ECO:0000256" key="3">
    <source>
        <dbReference type="ARBA" id="ARBA00023004"/>
    </source>
</evidence>
<proteinExistence type="predicted"/>
<feature type="domain" description="Radical SAM core" evidence="7">
    <location>
        <begin position="47"/>
        <end position="282"/>
    </location>
</feature>
<feature type="binding site" evidence="5">
    <location>
        <position position="65"/>
    </location>
    <ligand>
        <name>[4Fe-4S] cluster</name>
        <dbReference type="ChEBI" id="CHEBI:49883"/>
        <note>4Fe-4S-S-AdoMet</note>
    </ligand>
</feature>
<dbReference type="InterPro" id="IPR024021">
    <property type="entry name" value="FeFe-hyd_HydE_rSAM"/>
</dbReference>
<keyword evidence="4 5" id="KW-0411">Iron-sulfur</keyword>
<dbReference type="SFLD" id="SFLDG01280">
    <property type="entry name" value="HydE/PylB-like"/>
    <property type="match status" value="1"/>
</dbReference>
<feature type="binding site" evidence="6">
    <location>
        <position position="247"/>
    </location>
    <ligand>
        <name>S-adenosyl-L-methionine</name>
        <dbReference type="ChEBI" id="CHEBI:59789"/>
    </ligand>
</feature>
<keyword evidence="3 5" id="KW-0408">Iron</keyword>
<sequence>MKSLETLLKQTVFSDEEIVYLLGLKDEQDCRALQKAAYDRTTELMGSNVYYRGLIEVSNVCTSDCRYCGIRKDNHSVPRFEMTKEEIVGCAKFAADHGYGSICLQAGERNDPKFIEFIADALRAIHAETISEQLPNGVGITLSLGDQTKEVYEYWADCSGNRDNLRYLARFETSNHELFNFLHHTPKKKNKHLEHRLQCLQWLRECGYQVGTGVMIGIPGQTLHDLCADIRLFQKIDADMIGMGPYLMSEGADLKEIGQMEAKQLIRLTLNMIAVTRLVLGNINIAAATALQVLDPEGREKGIEHGANVIMPNLTPLCYRGDYQLYDKKPNLTDDPSFFAAGLQQRIESRGRTVGFNQSGSSRKWLMRKEAGLQQSAVKQIPIKAV</sequence>
<protein>
    <submittedName>
        <fullName evidence="8">[FeFe] hydrogenase H-cluster radical SAM maturase HydE</fullName>
    </submittedName>
</protein>
<keyword evidence="9" id="KW-1185">Reference proteome</keyword>
<dbReference type="GO" id="GO:0046872">
    <property type="term" value="F:metal ion binding"/>
    <property type="evidence" value="ECO:0007669"/>
    <property type="project" value="UniProtKB-KW"/>
</dbReference>
<evidence type="ECO:0000256" key="2">
    <source>
        <dbReference type="ARBA" id="ARBA00022723"/>
    </source>
</evidence>
<evidence type="ECO:0000313" key="8">
    <source>
        <dbReference type="EMBL" id="MVX56200.1"/>
    </source>
</evidence>
<keyword evidence="2" id="KW-0479">Metal-binding</keyword>
<keyword evidence="5" id="KW-0004">4Fe-4S</keyword>
<evidence type="ECO:0000256" key="5">
    <source>
        <dbReference type="PIRSR" id="PIRSR004762-1"/>
    </source>
</evidence>
<dbReference type="PANTHER" id="PTHR43726:SF1">
    <property type="entry name" value="BIOTIN SYNTHASE"/>
    <property type="match status" value="1"/>
</dbReference>
<name>A0A6L6YEY7_9BURK</name>
<evidence type="ECO:0000259" key="7">
    <source>
        <dbReference type="PROSITE" id="PS51918"/>
    </source>
</evidence>
<dbReference type="Proteomes" id="UP000472580">
    <property type="component" value="Unassembled WGS sequence"/>
</dbReference>
<dbReference type="AlphaFoldDB" id="A0A6L6YEY7"/>
<dbReference type="SFLD" id="SFLDG01060">
    <property type="entry name" value="BATS_domain_containing"/>
    <property type="match status" value="1"/>
</dbReference>
<dbReference type="SMART" id="SM00729">
    <property type="entry name" value="Elp3"/>
    <property type="match status" value="1"/>
</dbReference>
<accession>A0A6L6YEY7</accession>
<dbReference type="InterPro" id="IPR006638">
    <property type="entry name" value="Elp3/MiaA/NifB-like_rSAM"/>
</dbReference>
<dbReference type="InterPro" id="IPR058240">
    <property type="entry name" value="rSAM_sf"/>
</dbReference>
<dbReference type="InterPro" id="IPR034422">
    <property type="entry name" value="HydE/PylB-like"/>
</dbReference>
<dbReference type="InterPro" id="IPR013785">
    <property type="entry name" value="Aldolase_TIM"/>
</dbReference>
<gene>
    <name evidence="8" type="primary">hydE</name>
    <name evidence="8" type="ORF">E5987_03135</name>
</gene>
<dbReference type="EMBL" id="WSRP01000007">
    <property type="protein sequence ID" value="MVX56200.1"/>
    <property type="molecule type" value="Genomic_DNA"/>
</dbReference>
<dbReference type="InterPro" id="IPR007197">
    <property type="entry name" value="rSAM"/>
</dbReference>
<comment type="cofactor">
    <cofactor evidence="5">
        <name>[4Fe-4S] cluster</name>
        <dbReference type="ChEBI" id="CHEBI:49883"/>
    </cofactor>
    <text evidence="5">Binds 1 [4Fe-4S] cluster. The cluster is coordinated with 3 cysteines and an exchangeable S-adenosyl-L-methionine.</text>
</comment>
<feature type="binding site" evidence="6">
    <location>
        <position position="172"/>
    </location>
    <ligand>
        <name>S-adenosyl-L-methionine</name>
        <dbReference type="ChEBI" id="CHEBI:59789"/>
    </ligand>
</feature>
<dbReference type="GO" id="GO:0016740">
    <property type="term" value="F:transferase activity"/>
    <property type="evidence" value="ECO:0007669"/>
    <property type="project" value="TreeGrafter"/>
</dbReference>
<evidence type="ECO:0000256" key="6">
    <source>
        <dbReference type="PIRSR" id="PIRSR004762-2"/>
    </source>
</evidence>
<feature type="binding site" evidence="5">
    <location>
        <position position="61"/>
    </location>
    <ligand>
        <name>[4Fe-4S] cluster</name>
        <dbReference type="ChEBI" id="CHEBI:49883"/>
        <note>4Fe-4S-S-AdoMet</note>
    </ligand>
</feature>
<dbReference type="SFLD" id="SFLDS00029">
    <property type="entry name" value="Radical_SAM"/>
    <property type="match status" value="1"/>
</dbReference>
<organism evidence="8 9">
    <name type="scientific">Parasutterella muris</name>
    <dbReference type="NCBI Taxonomy" id="2565572"/>
    <lineage>
        <taxon>Bacteria</taxon>
        <taxon>Pseudomonadati</taxon>
        <taxon>Pseudomonadota</taxon>
        <taxon>Betaproteobacteria</taxon>
        <taxon>Burkholderiales</taxon>
        <taxon>Sutterellaceae</taxon>
        <taxon>Parasutterella</taxon>
    </lineage>
</organism>
<dbReference type="Pfam" id="PF04055">
    <property type="entry name" value="Radical_SAM"/>
    <property type="match status" value="1"/>
</dbReference>
<dbReference type="PANTHER" id="PTHR43726">
    <property type="entry name" value="3-METHYLORNITHINE SYNTHASE"/>
    <property type="match status" value="1"/>
</dbReference>
<evidence type="ECO:0000256" key="4">
    <source>
        <dbReference type="ARBA" id="ARBA00023014"/>
    </source>
</evidence>
<dbReference type="OrthoDB" id="3320990at2"/>
<dbReference type="NCBIfam" id="TIGR03956">
    <property type="entry name" value="rSAM_HydE"/>
    <property type="match status" value="1"/>
</dbReference>
<dbReference type="GO" id="GO:0051539">
    <property type="term" value="F:4 iron, 4 sulfur cluster binding"/>
    <property type="evidence" value="ECO:0007669"/>
    <property type="project" value="UniProtKB-KW"/>
</dbReference>
<dbReference type="PIRSF" id="PIRSF004762">
    <property type="entry name" value="CHP00423"/>
    <property type="match status" value="1"/>
</dbReference>
<dbReference type="SUPFAM" id="SSF102114">
    <property type="entry name" value="Radical SAM enzymes"/>
    <property type="match status" value="1"/>
</dbReference>
<keyword evidence="1 5" id="KW-0949">S-adenosyl-L-methionine</keyword>
<evidence type="ECO:0000256" key="1">
    <source>
        <dbReference type="ARBA" id="ARBA00022691"/>
    </source>
</evidence>
<comment type="caution">
    <text evidence="8">The sequence shown here is derived from an EMBL/GenBank/DDBJ whole genome shotgun (WGS) entry which is preliminary data.</text>
</comment>
<dbReference type="RefSeq" id="WP_160334636.1">
    <property type="nucleotide sequence ID" value="NZ_WSRP01000007.1"/>
</dbReference>
<reference evidence="8 9" key="1">
    <citation type="submission" date="2019-12" db="EMBL/GenBank/DDBJ databases">
        <title>Microbes associate with the intestines of laboratory mice.</title>
        <authorList>
            <person name="Navarre W."/>
            <person name="Wong E."/>
        </authorList>
    </citation>
    <scope>NUCLEOTIDE SEQUENCE [LARGE SCALE GENOMIC DNA]</scope>
    <source>
        <strain evidence="8 9">NM82_D38</strain>
    </source>
</reference>
<dbReference type="CDD" id="cd01335">
    <property type="entry name" value="Radical_SAM"/>
    <property type="match status" value="1"/>
</dbReference>
<feature type="binding site" evidence="6">
    <location>
        <position position="196"/>
    </location>
    <ligand>
        <name>S-adenosyl-L-methionine</name>
        <dbReference type="ChEBI" id="CHEBI:59789"/>
    </ligand>
</feature>